<dbReference type="InterPro" id="IPR014735">
    <property type="entry name" value="Transposase_Tn5-like_N"/>
</dbReference>
<reference evidence="4 6" key="1">
    <citation type="journal article" date="2009" name="J. Bacteriol.">
        <title>Genome sequence of Azotobacter vinelandii, an obligate aerobe specialized to support diverse anaerobic metabolic processes.</title>
        <authorList>
            <person name="Setubal J.C."/>
            <person name="dos Santos P."/>
            <person name="Goldman B.S."/>
            <person name="Ertesvag H."/>
            <person name="Espin G."/>
            <person name="Rubio L.M."/>
            <person name="Valla S."/>
            <person name="Almeida N.F."/>
            <person name="Balasubramanian D."/>
            <person name="Cromes L."/>
            <person name="Curatti L."/>
            <person name="Du Z."/>
            <person name="Godsy E."/>
            <person name="Goodner B."/>
            <person name="Hellner-Burris K."/>
            <person name="Hernandez J.A."/>
            <person name="Houmiel K."/>
            <person name="Imperial J."/>
            <person name="Kennedy C."/>
            <person name="Larson T.J."/>
            <person name="Latreille P."/>
            <person name="Ligon L.S."/>
            <person name="Lu J."/>
            <person name="Maerk M."/>
            <person name="Miller N.M."/>
            <person name="Norton S."/>
            <person name="O'Carroll I.P."/>
            <person name="Paulsen I."/>
            <person name="Raulfs E.C."/>
            <person name="Roemer R."/>
            <person name="Rosser J."/>
            <person name="Segura D."/>
            <person name="Slater S."/>
            <person name="Stricklin S.L."/>
            <person name="Studholme D.J."/>
            <person name="Sun J."/>
            <person name="Viana C.J."/>
            <person name="Wallin E."/>
            <person name="Wang B."/>
            <person name="Wheeler C."/>
            <person name="Zhu H."/>
            <person name="Dean D.R."/>
            <person name="Dixon R."/>
            <person name="Wood D."/>
        </authorList>
    </citation>
    <scope>NUCLEOTIDE SEQUENCE [LARGE SCALE GENOMIC DNA]</scope>
    <source>
        <strain evidence="4">DJ</strain>
        <strain evidence="6">DJ / ATCC BAA-1303</strain>
    </source>
</reference>
<dbReference type="GO" id="GO:0006313">
    <property type="term" value="P:DNA transposition"/>
    <property type="evidence" value="ECO:0007669"/>
    <property type="project" value="InterPro"/>
</dbReference>
<evidence type="ECO:0000259" key="1">
    <source>
        <dbReference type="Pfam" id="PF01609"/>
    </source>
</evidence>
<dbReference type="GO" id="GO:0004803">
    <property type="term" value="F:transposase activity"/>
    <property type="evidence" value="ECO:0007669"/>
    <property type="project" value="InterPro"/>
</dbReference>
<evidence type="ECO:0000313" key="6">
    <source>
        <dbReference type="Proteomes" id="UP000002424"/>
    </source>
</evidence>
<evidence type="ECO:0000313" key="5">
    <source>
        <dbReference type="EMBL" id="ACO78046.1"/>
    </source>
</evidence>
<proteinExistence type="predicted"/>
<dbReference type="InterPro" id="IPR012337">
    <property type="entry name" value="RNaseH-like_sf"/>
</dbReference>
<dbReference type="InterPro" id="IPR002559">
    <property type="entry name" value="Transposase_11"/>
</dbReference>
<dbReference type="InterPro" id="IPR038215">
    <property type="entry name" value="TN5-like_N_sf"/>
</dbReference>
<dbReference type="KEGG" id="avn:Avin_18340"/>
<evidence type="ECO:0000259" key="3">
    <source>
        <dbReference type="Pfam" id="PF14706"/>
    </source>
</evidence>
<dbReference type="HOGENOM" id="CLU_045115_0_0_6"/>
<sequence length="460" mass="51728">MTMNWAEEEMQTADLGDERLNVRVAKVLERLGAHPGSSIPAACRGWAETMAAYRFFDHEKATFETVLTPHRDATLQRMECCPVVLLVQDTTELDKWVSLGPKGVGTLKEQQKYPRRLHPTVAFTPERICLGVVEALWWSRDEPSPRKARRGKGVDEKESRRGIDSYQASCALQGQIPKTQLVNLADAEGDLYEWFTEYAEVAPSTRAQWIVRAAQDRRVLTGDADKLWASLAMAPGLGQLAVEVRARPKRPARQARVTLRSATVVLRPPARIGRHLPEVSVNAVLAREENPPEGVEPLEWLLLTSLPVGSLEQASTIVAWYAVRWYIEIYFHVLKNGCQINCLQLETEERLLPCIGLYLVVAWRVLYSLMLGRACPELNCELIFEAREWRAAYLVIKRCPPPPVPPRLGEMVEWVAGLGGYLGRKHDGPPGPKAMWIGLQRLREFVIALEARDALAGTYV</sequence>
<dbReference type="SUPFAM" id="SSF53098">
    <property type="entry name" value="Ribonuclease H-like"/>
    <property type="match status" value="1"/>
</dbReference>
<dbReference type="STRING" id="322710.Avin_18270"/>
<dbReference type="EnsemblBacteria" id="ACO78046">
    <property type="protein sequence ID" value="ACO78046"/>
    <property type="gene ID" value="Avin_18340"/>
</dbReference>
<accession>C1DDR9</accession>
<dbReference type="PANTHER" id="PTHR37319">
    <property type="entry name" value="TRANSPOSASE"/>
    <property type="match status" value="1"/>
</dbReference>
<evidence type="ECO:0000259" key="2">
    <source>
        <dbReference type="Pfam" id="PF02281"/>
    </source>
</evidence>
<dbReference type="eggNOG" id="COG3385">
    <property type="taxonomic scope" value="Bacteria"/>
</dbReference>
<dbReference type="EnsemblBacteria" id="ACO78040">
    <property type="protein sequence ID" value="ACO78040"/>
    <property type="gene ID" value="Avin_18270"/>
</dbReference>
<dbReference type="Proteomes" id="UP000002424">
    <property type="component" value="Chromosome"/>
</dbReference>
<dbReference type="RefSeq" id="WP_012700450.1">
    <property type="nucleotide sequence ID" value="NC_012560.1"/>
</dbReference>
<dbReference type="AlphaFoldDB" id="C1DDR9"/>
<protein>
    <submittedName>
        <fullName evidence="4">Transposase</fullName>
    </submittedName>
</protein>
<feature type="domain" description="Transposase Tn5 dimerisation" evidence="2">
    <location>
        <begin position="360"/>
        <end position="447"/>
    </location>
</feature>
<dbReference type="InterPro" id="IPR047768">
    <property type="entry name" value="Tn5p-like"/>
</dbReference>
<name>C1DDR9_AZOVD</name>
<dbReference type="EMBL" id="CP001157">
    <property type="protein sequence ID" value="ACO78046.1"/>
    <property type="molecule type" value="Genomic_DNA"/>
</dbReference>
<dbReference type="OrthoDB" id="5647367at2"/>
<dbReference type="Pfam" id="PF01609">
    <property type="entry name" value="DDE_Tnp_1"/>
    <property type="match status" value="1"/>
</dbReference>
<gene>
    <name evidence="4" type="ordered locus">Avin_18270</name>
    <name evidence="5" type="ordered locus">Avin_18340</name>
</gene>
<dbReference type="PANTHER" id="PTHR37319:SF1">
    <property type="entry name" value="TRANSPOSASE TN5 DIMERISATION DOMAIN-CONTAINING PROTEIN"/>
    <property type="match status" value="1"/>
</dbReference>
<dbReference type="InterPro" id="IPR054836">
    <property type="entry name" value="Tn5_transposase"/>
</dbReference>
<dbReference type="Pfam" id="PF14706">
    <property type="entry name" value="Tnp_DNA_bind"/>
    <property type="match status" value="1"/>
</dbReference>
<feature type="domain" description="Transposase IS4-like" evidence="1">
    <location>
        <begin position="206"/>
        <end position="350"/>
    </location>
</feature>
<dbReference type="InterPro" id="IPR003201">
    <property type="entry name" value="Transposase_Tn5"/>
</dbReference>
<feature type="domain" description="Transposase Tn5-like N-terminal" evidence="3">
    <location>
        <begin position="3"/>
        <end position="60"/>
    </location>
</feature>
<dbReference type="EMBL" id="CP001157">
    <property type="protein sequence ID" value="ACO78040.1"/>
    <property type="molecule type" value="Genomic_DNA"/>
</dbReference>
<dbReference type="Gene3D" id="1.10.246.40">
    <property type="entry name" value="Tn5 transposase, domain 1"/>
    <property type="match status" value="1"/>
</dbReference>
<evidence type="ECO:0000313" key="4">
    <source>
        <dbReference type="EMBL" id="ACO78040.1"/>
    </source>
</evidence>
<dbReference type="InterPro" id="IPR014737">
    <property type="entry name" value="Transposase_Tn5-like_C"/>
</dbReference>
<dbReference type="GeneID" id="88185083"/>
<dbReference type="Gene3D" id="1.10.740.10">
    <property type="entry name" value="Transferase Inhibitor Protein From Tn5, Chain"/>
    <property type="match status" value="1"/>
</dbReference>
<dbReference type="NCBIfam" id="NF033590">
    <property type="entry name" value="transpos_IS4_3"/>
    <property type="match status" value="1"/>
</dbReference>
<dbReference type="Pfam" id="PF02281">
    <property type="entry name" value="Dimer_Tnp_Tn5"/>
    <property type="match status" value="1"/>
</dbReference>
<dbReference type="Gene3D" id="3.90.350.10">
    <property type="entry name" value="Transposase Inhibitor Protein From Tn5, Chain A, domain 1"/>
    <property type="match status" value="1"/>
</dbReference>
<organism evidence="4 6">
    <name type="scientific">Azotobacter vinelandii (strain DJ / ATCC BAA-1303)</name>
    <dbReference type="NCBI Taxonomy" id="322710"/>
    <lineage>
        <taxon>Bacteria</taxon>
        <taxon>Pseudomonadati</taxon>
        <taxon>Pseudomonadota</taxon>
        <taxon>Gammaproteobacteria</taxon>
        <taxon>Pseudomonadales</taxon>
        <taxon>Pseudomonadaceae</taxon>
        <taxon>Azotobacter</taxon>
    </lineage>
</organism>
<dbReference type="KEGG" id="avn:Avin_18270"/>
<dbReference type="GO" id="GO:0003677">
    <property type="term" value="F:DNA binding"/>
    <property type="evidence" value="ECO:0007669"/>
    <property type="project" value="InterPro"/>
</dbReference>
<keyword evidence="6" id="KW-1185">Reference proteome</keyword>